<dbReference type="EMBL" id="UYWX01000015">
    <property type="protein sequence ID" value="VDM16102.1"/>
    <property type="molecule type" value="Genomic_DNA"/>
</dbReference>
<reference evidence="1 2" key="2">
    <citation type="submission" date="2018-11" db="EMBL/GenBank/DDBJ databases">
        <authorList>
            <consortium name="Pathogen Informatics"/>
        </authorList>
    </citation>
    <scope>NUCLEOTIDE SEQUENCE [LARGE SCALE GENOMIC DNA]</scope>
</reference>
<gene>
    <name evidence="1" type="ORF">TTAC_LOCUS225</name>
</gene>
<evidence type="ECO:0000313" key="1">
    <source>
        <dbReference type="EMBL" id="VDM16102.1"/>
    </source>
</evidence>
<protein>
    <submittedName>
        <fullName evidence="3">HDNR domain-containing protein</fullName>
    </submittedName>
</protein>
<sequence length="187" mass="21595">MPSNVELKCTPLPSLVDSSDIDPFTQRPRTYKGPRGGSPVIFREQCRNAPGPLFNEVKPVKDMDHFHRVSYTHKVPRSVLYHTDGPDFIRVGSRFEPCPEAQHDGAPYGAAIQWPPYRAGSFPEYWERSMLPINHHGLLVFPSTSKTLHEYQEEDARNVAYVKQLKVPTEYQERYIARIPVPHRQWN</sequence>
<keyword evidence="2" id="KW-1185">Reference proteome</keyword>
<dbReference type="Proteomes" id="UP000274429">
    <property type="component" value="Unassembled WGS sequence"/>
</dbReference>
<dbReference type="OrthoDB" id="6240939at2759"/>
<name>A0A0R3WI26_HYDTA</name>
<proteinExistence type="predicted"/>
<reference evidence="3" key="1">
    <citation type="submission" date="2017-02" db="UniProtKB">
        <authorList>
            <consortium name="WormBaseParasite"/>
        </authorList>
    </citation>
    <scope>IDENTIFICATION</scope>
</reference>
<evidence type="ECO:0000313" key="2">
    <source>
        <dbReference type="Proteomes" id="UP000274429"/>
    </source>
</evidence>
<dbReference type="WBParaSite" id="TTAC_0000022401-mRNA-1">
    <property type="protein sequence ID" value="TTAC_0000022401-mRNA-1"/>
    <property type="gene ID" value="TTAC_0000022401"/>
</dbReference>
<evidence type="ECO:0000313" key="3">
    <source>
        <dbReference type="WBParaSite" id="TTAC_0000022401-mRNA-1"/>
    </source>
</evidence>
<dbReference type="AlphaFoldDB" id="A0A0R3WI26"/>
<organism evidence="3">
    <name type="scientific">Hydatigena taeniaeformis</name>
    <name type="common">Feline tapeworm</name>
    <name type="synonym">Taenia taeniaeformis</name>
    <dbReference type="NCBI Taxonomy" id="6205"/>
    <lineage>
        <taxon>Eukaryota</taxon>
        <taxon>Metazoa</taxon>
        <taxon>Spiralia</taxon>
        <taxon>Lophotrochozoa</taxon>
        <taxon>Platyhelminthes</taxon>
        <taxon>Cestoda</taxon>
        <taxon>Eucestoda</taxon>
        <taxon>Cyclophyllidea</taxon>
        <taxon>Taeniidae</taxon>
        <taxon>Hydatigera</taxon>
    </lineage>
</organism>
<accession>A0A0R3WI26</accession>